<evidence type="ECO:0000313" key="2">
    <source>
        <dbReference type="Proteomes" id="UP001066276"/>
    </source>
</evidence>
<gene>
    <name evidence="1" type="ORF">NDU88_000394</name>
</gene>
<dbReference type="AlphaFoldDB" id="A0AAV7VVX7"/>
<accession>A0AAV7VVX7</accession>
<dbReference type="EMBL" id="JANPWB010000002">
    <property type="protein sequence ID" value="KAJ1204959.1"/>
    <property type="molecule type" value="Genomic_DNA"/>
</dbReference>
<protein>
    <submittedName>
        <fullName evidence="1">Uncharacterized protein</fullName>
    </submittedName>
</protein>
<feature type="non-terminal residue" evidence="1">
    <location>
        <position position="58"/>
    </location>
</feature>
<feature type="non-terminal residue" evidence="1">
    <location>
        <position position="1"/>
    </location>
</feature>
<name>A0AAV7VVX7_PLEWA</name>
<reference evidence="1" key="1">
    <citation type="journal article" date="2022" name="bioRxiv">
        <title>Sequencing and chromosome-scale assembly of the giantPleurodeles waltlgenome.</title>
        <authorList>
            <person name="Brown T."/>
            <person name="Elewa A."/>
            <person name="Iarovenko S."/>
            <person name="Subramanian E."/>
            <person name="Araus A.J."/>
            <person name="Petzold A."/>
            <person name="Susuki M."/>
            <person name="Suzuki K.-i.T."/>
            <person name="Hayashi T."/>
            <person name="Toyoda A."/>
            <person name="Oliveira C."/>
            <person name="Osipova E."/>
            <person name="Leigh N.D."/>
            <person name="Simon A."/>
            <person name="Yun M.H."/>
        </authorList>
    </citation>
    <scope>NUCLEOTIDE SEQUENCE</scope>
    <source>
        <strain evidence="1">20211129_DDA</strain>
        <tissue evidence="1">Liver</tissue>
    </source>
</reference>
<sequence length="58" mass="6735">DAPRPIPRMGLLMPAKSFRRSYDSAHWSVDDSLDLTDLQNELSRTIDWEPYRVLHAHG</sequence>
<keyword evidence="2" id="KW-1185">Reference proteome</keyword>
<evidence type="ECO:0000313" key="1">
    <source>
        <dbReference type="EMBL" id="KAJ1204959.1"/>
    </source>
</evidence>
<dbReference type="Proteomes" id="UP001066276">
    <property type="component" value="Chromosome 1_2"/>
</dbReference>
<comment type="caution">
    <text evidence="1">The sequence shown here is derived from an EMBL/GenBank/DDBJ whole genome shotgun (WGS) entry which is preliminary data.</text>
</comment>
<organism evidence="1 2">
    <name type="scientific">Pleurodeles waltl</name>
    <name type="common">Iberian ribbed newt</name>
    <dbReference type="NCBI Taxonomy" id="8319"/>
    <lineage>
        <taxon>Eukaryota</taxon>
        <taxon>Metazoa</taxon>
        <taxon>Chordata</taxon>
        <taxon>Craniata</taxon>
        <taxon>Vertebrata</taxon>
        <taxon>Euteleostomi</taxon>
        <taxon>Amphibia</taxon>
        <taxon>Batrachia</taxon>
        <taxon>Caudata</taxon>
        <taxon>Salamandroidea</taxon>
        <taxon>Salamandridae</taxon>
        <taxon>Pleurodelinae</taxon>
        <taxon>Pleurodeles</taxon>
    </lineage>
</organism>
<proteinExistence type="predicted"/>